<proteinExistence type="predicted"/>
<feature type="region of interest" description="Disordered" evidence="1">
    <location>
        <begin position="64"/>
        <end position="110"/>
    </location>
</feature>
<feature type="compositionally biased region" description="Polar residues" evidence="1">
    <location>
        <begin position="81"/>
        <end position="93"/>
    </location>
</feature>
<sequence length="110" mass="11895">MRPDDHLRLSVAAEIAYPDGSMTASGLRQEAKRGHLAIWRAAGKDYTTLQAIDEMRERCRVHVKVPASGSGRNASRADASSPRQPGSSSTTAAISPRDALLAKLNARKKR</sequence>
<evidence type="ECO:0000313" key="3">
    <source>
        <dbReference type="Proteomes" id="UP000036449"/>
    </source>
</evidence>
<name>A0A0J6S7P3_9HYPH</name>
<reference evidence="2 3" key="1">
    <citation type="submission" date="2015-03" db="EMBL/GenBank/DDBJ databases">
        <title>Genome sequencing of Methylobacterium tarhaniae DSM 25844.</title>
        <authorList>
            <person name="Chaudhry V."/>
            <person name="Patil P.B."/>
        </authorList>
    </citation>
    <scope>NUCLEOTIDE SEQUENCE [LARGE SCALE GENOMIC DNA]</scope>
    <source>
        <strain evidence="2 3">DSM 25844</strain>
    </source>
</reference>
<dbReference type="Proteomes" id="UP000036449">
    <property type="component" value="Unassembled WGS sequence"/>
</dbReference>
<organism evidence="2 3">
    <name type="scientific">Methylobacterium tarhaniae</name>
    <dbReference type="NCBI Taxonomy" id="1187852"/>
    <lineage>
        <taxon>Bacteria</taxon>
        <taxon>Pseudomonadati</taxon>
        <taxon>Pseudomonadota</taxon>
        <taxon>Alphaproteobacteria</taxon>
        <taxon>Hyphomicrobiales</taxon>
        <taxon>Methylobacteriaceae</taxon>
        <taxon>Methylobacterium</taxon>
    </lineage>
</organism>
<evidence type="ECO:0000256" key="1">
    <source>
        <dbReference type="SAM" id="MobiDB-lite"/>
    </source>
</evidence>
<dbReference type="EMBL" id="LABZ01000295">
    <property type="protein sequence ID" value="KMO29729.1"/>
    <property type="molecule type" value="Genomic_DNA"/>
</dbReference>
<protein>
    <submittedName>
        <fullName evidence="2">Uncharacterized protein</fullName>
    </submittedName>
</protein>
<accession>A0A0J6S7P3</accession>
<gene>
    <name evidence="2" type="ORF">VQ03_29070</name>
</gene>
<dbReference type="AlphaFoldDB" id="A0A0J6S7P3"/>
<evidence type="ECO:0000313" key="2">
    <source>
        <dbReference type="EMBL" id="KMO29729.1"/>
    </source>
</evidence>
<keyword evidence="3" id="KW-1185">Reference proteome</keyword>
<comment type="caution">
    <text evidence="2">The sequence shown here is derived from an EMBL/GenBank/DDBJ whole genome shotgun (WGS) entry which is preliminary data.</text>
</comment>